<evidence type="ECO:0000256" key="3">
    <source>
        <dbReference type="ARBA" id="ARBA00022490"/>
    </source>
</evidence>
<dbReference type="AlphaFoldDB" id="A0A6P7U4F5"/>
<evidence type="ECO:0000256" key="2">
    <source>
        <dbReference type="ARBA" id="ARBA00006176"/>
    </source>
</evidence>
<feature type="coiled-coil region" evidence="5">
    <location>
        <begin position="106"/>
        <end position="133"/>
    </location>
</feature>
<organism evidence="7 8">
    <name type="scientific">Octopus sinensis</name>
    <name type="common">East Asian common octopus</name>
    <dbReference type="NCBI Taxonomy" id="2607531"/>
    <lineage>
        <taxon>Eukaryota</taxon>
        <taxon>Metazoa</taxon>
        <taxon>Spiralia</taxon>
        <taxon>Lophotrochozoa</taxon>
        <taxon>Mollusca</taxon>
        <taxon>Cephalopoda</taxon>
        <taxon>Coleoidea</taxon>
        <taxon>Octopodiformes</taxon>
        <taxon>Octopoda</taxon>
        <taxon>Incirrata</taxon>
        <taxon>Octopodidae</taxon>
        <taxon>Octopus</taxon>
    </lineage>
</organism>
<dbReference type="RefSeq" id="XP_029655801.1">
    <property type="nucleotide sequence ID" value="XM_029799941.2"/>
</dbReference>
<evidence type="ECO:0000256" key="5">
    <source>
        <dbReference type="SAM" id="Coils"/>
    </source>
</evidence>
<dbReference type="GO" id="GO:0007017">
    <property type="term" value="P:microtubule-based process"/>
    <property type="evidence" value="ECO:0007669"/>
    <property type="project" value="InterPro"/>
</dbReference>
<comment type="similarity">
    <text evidence="2">Belongs to the dynactin subunit 2 family.</text>
</comment>
<evidence type="ECO:0000313" key="8">
    <source>
        <dbReference type="RefSeq" id="XP_029655801.1"/>
    </source>
</evidence>
<dbReference type="KEGG" id="osn:115229613"/>
<keyword evidence="3" id="KW-0963">Cytoplasm</keyword>
<dbReference type="GO" id="GO:0005737">
    <property type="term" value="C:cytoplasm"/>
    <property type="evidence" value="ECO:0007669"/>
    <property type="project" value="UniProtKB-SubCell"/>
</dbReference>
<sequence length="410" mass="46548">MADPKYANLPGIDLNSPDVYETSELPEDDQNTRPEQEEIHSDAIERVNLDSKTAYKRFKGTVLDASNADFSGRIQKQRNTGYDIIKNEYEMLEEGSEGKETPQQKYQRLQYEMRELTEEVNKVKESVKTDTNENLSPINLGKQLEYLHHQLADLHLEKLLGPEASVDLSDPQGALRKRLLTQLETYSPASKSATPSKGSKTSDKASEGKASDHVTYELYYRPEQAQFSKNAKLASIEERLERLEAVIGQNPQKMSALTAEVSNKSLLAAVSNINSKLSLLDPAQIDQVEARLQNVLQKVNQITEKKIVSDDSEKQAKVTELYEIVKKWESMADVLPQVVDRLTTLKDIHEQALQFSQALVYLDTAQQEIRKTLTEHGDMMKQLEDSFKQNTDVIKKNCQSLEERMKSLKK</sequence>
<evidence type="ECO:0000256" key="6">
    <source>
        <dbReference type="SAM" id="MobiDB-lite"/>
    </source>
</evidence>
<dbReference type="GO" id="GO:0030286">
    <property type="term" value="C:dynein complex"/>
    <property type="evidence" value="ECO:0007669"/>
    <property type="project" value="UniProtKB-KW"/>
</dbReference>
<accession>A0A6P7U4F5</accession>
<protein>
    <submittedName>
        <fullName evidence="8">Dynactin subunit 2</fullName>
    </submittedName>
</protein>
<name>A0A6P7U4F5_9MOLL</name>
<dbReference type="InterPro" id="IPR028133">
    <property type="entry name" value="Dynamitin"/>
</dbReference>
<feature type="compositionally biased region" description="Polar residues" evidence="6">
    <location>
        <begin position="186"/>
        <end position="199"/>
    </location>
</feature>
<evidence type="ECO:0000313" key="7">
    <source>
        <dbReference type="Proteomes" id="UP000515154"/>
    </source>
</evidence>
<evidence type="ECO:0000256" key="1">
    <source>
        <dbReference type="ARBA" id="ARBA00004496"/>
    </source>
</evidence>
<gene>
    <name evidence="8" type="primary">LOC115229613</name>
</gene>
<proteinExistence type="inferred from homology"/>
<keyword evidence="5" id="KW-0175">Coiled coil</keyword>
<feature type="region of interest" description="Disordered" evidence="6">
    <location>
        <begin position="1"/>
        <end position="45"/>
    </location>
</feature>
<dbReference type="Pfam" id="PF04912">
    <property type="entry name" value="Dynamitin"/>
    <property type="match status" value="1"/>
</dbReference>
<evidence type="ECO:0000256" key="4">
    <source>
        <dbReference type="ARBA" id="ARBA00023017"/>
    </source>
</evidence>
<feature type="region of interest" description="Disordered" evidence="6">
    <location>
        <begin position="186"/>
        <end position="211"/>
    </location>
</feature>
<feature type="compositionally biased region" description="Basic and acidic residues" evidence="6">
    <location>
        <begin position="200"/>
        <end position="211"/>
    </location>
</feature>
<dbReference type="PANTHER" id="PTHR15346">
    <property type="entry name" value="DYNACTIN SUBUNIT"/>
    <property type="match status" value="1"/>
</dbReference>
<comment type="subcellular location">
    <subcellularLocation>
        <location evidence="1">Cytoplasm</location>
    </subcellularLocation>
</comment>
<keyword evidence="7" id="KW-1185">Reference proteome</keyword>
<feature type="compositionally biased region" description="Basic and acidic residues" evidence="6">
    <location>
        <begin position="30"/>
        <end position="45"/>
    </location>
</feature>
<keyword evidence="4" id="KW-0243">Dynein</keyword>
<reference evidence="8" key="1">
    <citation type="submission" date="2025-08" db="UniProtKB">
        <authorList>
            <consortium name="RefSeq"/>
        </authorList>
    </citation>
    <scope>IDENTIFICATION</scope>
</reference>
<dbReference type="Proteomes" id="UP000515154">
    <property type="component" value="Unplaced"/>
</dbReference>
<dbReference type="GO" id="GO:0005869">
    <property type="term" value="C:dynactin complex"/>
    <property type="evidence" value="ECO:0007669"/>
    <property type="project" value="InterPro"/>
</dbReference>